<keyword evidence="8" id="KW-1185">Reference proteome</keyword>
<feature type="domain" description="4Fe4S-binding SPASM" evidence="6">
    <location>
        <begin position="300"/>
        <end position="344"/>
    </location>
</feature>
<dbReference type="PANTHER" id="PTHR11228">
    <property type="entry name" value="RADICAL SAM DOMAIN PROTEIN"/>
    <property type="match status" value="1"/>
</dbReference>
<evidence type="ECO:0000259" key="5">
    <source>
        <dbReference type="Pfam" id="PF04055"/>
    </source>
</evidence>
<dbReference type="RefSeq" id="WP_151468094.1">
    <property type="nucleotide sequence ID" value="NZ_WBKG01000003.1"/>
</dbReference>
<dbReference type="Pfam" id="PF04055">
    <property type="entry name" value="Radical_SAM"/>
    <property type="match status" value="1"/>
</dbReference>
<dbReference type="Pfam" id="PF13186">
    <property type="entry name" value="SPASM"/>
    <property type="match status" value="1"/>
</dbReference>
<proteinExistence type="predicted"/>
<dbReference type="InterPro" id="IPR013785">
    <property type="entry name" value="Aldolase_TIM"/>
</dbReference>
<dbReference type="InterPro" id="IPR007197">
    <property type="entry name" value="rSAM"/>
</dbReference>
<dbReference type="InterPro" id="IPR058240">
    <property type="entry name" value="rSAM_sf"/>
</dbReference>
<dbReference type="InterPro" id="IPR023885">
    <property type="entry name" value="4Fe4S-binding_SPASM_dom"/>
</dbReference>
<evidence type="ECO:0000313" key="7">
    <source>
        <dbReference type="EMBL" id="KAB1989792.1"/>
    </source>
</evidence>
<organism evidence="7 8">
    <name type="scientific">Streptomyces triticiradicis</name>
    <dbReference type="NCBI Taxonomy" id="2651189"/>
    <lineage>
        <taxon>Bacteria</taxon>
        <taxon>Bacillati</taxon>
        <taxon>Actinomycetota</taxon>
        <taxon>Actinomycetes</taxon>
        <taxon>Kitasatosporales</taxon>
        <taxon>Streptomycetaceae</taxon>
        <taxon>Streptomyces</taxon>
    </lineage>
</organism>
<protein>
    <submittedName>
        <fullName evidence="7">Radical SAM protein</fullName>
    </submittedName>
</protein>
<keyword evidence="3" id="KW-0408">Iron</keyword>
<evidence type="ECO:0000256" key="4">
    <source>
        <dbReference type="ARBA" id="ARBA00023014"/>
    </source>
</evidence>
<keyword evidence="4" id="KW-0411">Iron-sulfur</keyword>
<dbReference type="PANTHER" id="PTHR11228:SF7">
    <property type="entry name" value="PQQA PEPTIDE CYCLASE"/>
    <property type="match status" value="1"/>
</dbReference>
<feature type="domain" description="Radical SAM core" evidence="5">
    <location>
        <begin position="56"/>
        <end position="189"/>
    </location>
</feature>
<dbReference type="CDD" id="cd21109">
    <property type="entry name" value="SPASM"/>
    <property type="match status" value="1"/>
</dbReference>
<keyword evidence="1" id="KW-0949">S-adenosyl-L-methionine</keyword>
<evidence type="ECO:0000256" key="1">
    <source>
        <dbReference type="ARBA" id="ARBA00022691"/>
    </source>
</evidence>
<dbReference type="AlphaFoldDB" id="A0A7J5DM33"/>
<sequence length="394" mass="43512">MARPTTETDLITATAQPRPYWSANKALYAAADTSALPVQGEIQIRPAPWTLEVYGTMDCNVACDHCNADERNHAYGQGSMPLEMMERLHVSIANMGVRGVQYCGGGEPLLWRGGQIADFIAALPRETTRAGMASNMTMGKVLARPEVLDKMVFVEVAVFAYDDATYEAVAKVKHGQSRMEKAVRAVLAARQEAGLATPAINAKVIINSTNYRWLRQIYAWAEATGFDSIHLRLADDYERRGGGFVLDEAQRTQFRADLEAFAAERGLTEWADKIGLILGDDNKGVTGTHSHCWTVATGVNCWVLANGEVYICGPQWGNEQYLIGDLNHGNLEDIWGGKQHQQVARRLIANMGLSRCYELGCRHIKQSIAVDQWTAGAAVVPPQAEFEQRHAWFL</sequence>
<evidence type="ECO:0000256" key="2">
    <source>
        <dbReference type="ARBA" id="ARBA00022723"/>
    </source>
</evidence>
<evidence type="ECO:0000259" key="6">
    <source>
        <dbReference type="Pfam" id="PF13186"/>
    </source>
</evidence>
<gene>
    <name evidence="7" type="ORF">F8144_05450</name>
</gene>
<dbReference type="InterPro" id="IPR050377">
    <property type="entry name" value="Radical_SAM_PqqE_MftC-like"/>
</dbReference>
<dbReference type="SUPFAM" id="SSF102114">
    <property type="entry name" value="Radical SAM enzymes"/>
    <property type="match status" value="1"/>
</dbReference>
<dbReference type="SFLD" id="SFLDS00029">
    <property type="entry name" value="Radical_SAM"/>
    <property type="match status" value="1"/>
</dbReference>
<dbReference type="Gene3D" id="3.20.20.70">
    <property type="entry name" value="Aldolase class I"/>
    <property type="match status" value="1"/>
</dbReference>
<keyword evidence="2" id="KW-0479">Metal-binding</keyword>
<dbReference type="GO" id="GO:0003824">
    <property type="term" value="F:catalytic activity"/>
    <property type="evidence" value="ECO:0007669"/>
    <property type="project" value="InterPro"/>
</dbReference>
<dbReference type="EMBL" id="WBKG01000003">
    <property type="protein sequence ID" value="KAB1989792.1"/>
    <property type="molecule type" value="Genomic_DNA"/>
</dbReference>
<reference evidence="7 8" key="1">
    <citation type="submission" date="2019-09" db="EMBL/GenBank/DDBJ databases">
        <title>Isolation and identification of active actinomycetes.</title>
        <authorList>
            <person name="Yu Z."/>
            <person name="Han C."/>
            <person name="Yu B."/>
        </authorList>
    </citation>
    <scope>NUCLEOTIDE SEQUENCE [LARGE SCALE GENOMIC DNA]</scope>
    <source>
        <strain evidence="7 8">NEAU-H2</strain>
    </source>
</reference>
<comment type="caution">
    <text evidence="7">The sequence shown here is derived from an EMBL/GenBank/DDBJ whole genome shotgun (WGS) entry which is preliminary data.</text>
</comment>
<accession>A0A7J5DM33</accession>
<evidence type="ECO:0000313" key="8">
    <source>
        <dbReference type="Proteomes" id="UP000442990"/>
    </source>
</evidence>
<name>A0A7J5DM33_9ACTN</name>
<dbReference type="GO" id="GO:0046872">
    <property type="term" value="F:metal ion binding"/>
    <property type="evidence" value="ECO:0007669"/>
    <property type="project" value="UniProtKB-KW"/>
</dbReference>
<dbReference type="Proteomes" id="UP000442990">
    <property type="component" value="Unassembled WGS sequence"/>
</dbReference>
<evidence type="ECO:0000256" key="3">
    <source>
        <dbReference type="ARBA" id="ARBA00023004"/>
    </source>
</evidence>
<dbReference type="GO" id="GO:0051536">
    <property type="term" value="F:iron-sulfur cluster binding"/>
    <property type="evidence" value="ECO:0007669"/>
    <property type="project" value="UniProtKB-KW"/>
</dbReference>
<dbReference type="SFLD" id="SFLDG01067">
    <property type="entry name" value="SPASM/twitch_domain_containing"/>
    <property type="match status" value="1"/>
</dbReference>